<dbReference type="PANTHER" id="PTHR43040">
    <property type="entry name" value="RIBONUCLEASE D"/>
    <property type="match status" value="1"/>
</dbReference>
<sequence>MEGAPIARGSKDDEVLSALTKNLAQTTLHEAYELIDTVEAIPAVIKTLVDQPVIPPSLYIDLEGVNLSRQGSISILQIHVAPKKKTYLIDIHTLGTKAFDTTSELDHTLRSVLQSESIPKVFFDVRNDSDALFSQFKISLAGITDLQVMEYGTRSFRRQFVSGLSKCIDRDLDLSYSQRSKCQHVKEEGLKLFAPGRGGTYEVFNQRPLSDAIGLYCVQDVQWLPQLYQTYLRKVSKSMSAKIALATLHRVKESQSSSYNGHGKHKAVGPW</sequence>
<dbReference type="SUPFAM" id="SSF53098">
    <property type="entry name" value="Ribonuclease H-like"/>
    <property type="match status" value="1"/>
</dbReference>
<dbReference type="InterPro" id="IPR012337">
    <property type="entry name" value="RNaseH-like_sf"/>
</dbReference>
<evidence type="ECO:0000313" key="2">
    <source>
        <dbReference type="EMBL" id="TVY13036.1"/>
    </source>
</evidence>
<protein>
    <recommendedName>
        <fullName evidence="1">3'-5' exonuclease domain-containing protein</fullName>
    </recommendedName>
</protein>
<dbReference type="InterPro" id="IPR036397">
    <property type="entry name" value="RNaseH_sf"/>
</dbReference>
<evidence type="ECO:0000259" key="1">
    <source>
        <dbReference type="Pfam" id="PF01612"/>
    </source>
</evidence>
<dbReference type="AlphaFoldDB" id="A0A8T9B0X5"/>
<dbReference type="GO" id="GO:0008408">
    <property type="term" value="F:3'-5' exonuclease activity"/>
    <property type="evidence" value="ECO:0007669"/>
    <property type="project" value="InterPro"/>
</dbReference>
<dbReference type="Proteomes" id="UP000469559">
    <property type="component" value="Unassembled WGS sequence"/>
</dbReference>
<reference evidence="2 3" key="1">
    <citation type="submission" date="2018-05" db="EMBL/GenBank/DDBJ databases">
        <title>Whole genome sequencing for identification of molecular markers to develop diagnostic detection tools for the regulated plant pathogen Lachnellula willkommii.</title>
        <authorList>
            <person name="Giroux E."/>
            <person name="Bilodeau G."/>
        </authorList>
    </citation>
    <scope>NUCLEOTIDE SEQUENCE [LARGE SCALE GENOMIC DNA]</scope>
    <source>
        <strain evidence="2 3">CBS 203.66</strain>
    </source>
</reference>
<dbReference type="GO" id="GO:0003676">
    <property type="term" value="F:nucleic acid binding"/>
    <property type="evidence" value="ECO:0007669"/>
    <property type="project" value="InterPro"/>
</dbReference>
<accession>A0A8T9B0X5</accession>
<keyword evidence="3" id="KW-1185">Reference proteome</keyword>
<dbReference type="Gene3D" id="3.30.420.10">
    <property type="entry name" value="Ribonuclease H-like superfamily/Ribonuclease H"/>
    <property type="match status" value="1"/>
</dbReference>
<organism evidence="2 3">
    <name type="scientific">Lachnellula arida</name>
    <dbReference type="NCBI Taxonomy" id="1316785"/>
    <lineage>
        <taxon>Eukaryota</taxon>
        <taxon>Fungi</taxon>
        <taxon>Dikarya</taxon>
        <taxon>Ascomycota</taxon>
        <taxon>Pezizomycotina</taxon>
        <taxon>Leotiomycetes</taxon>
        <taxon>Helotiales</taxon>
        <taxon>Lachnaceae</taxon>
        <taxon>Lachnellula</taxon>
    </lineage>
</organism>
<feature type="domain" description="3'-5' exonuclease" evidence="1">
    <location>
        <begin position="33"/>
        <end position="230"/>
    </location>
</feature>
<evidence type="ECO:0000313" key="3">
    <source>
        <dbReference type="Proteomes" id="UP000469559"/>
    </source>
</evidence>
<dbReference type="EMBL" id="QGMF01001148">
    <property type="protein sequence ID" value="TVY13036.1"/>
    <property type="molecule type" value="Genomic_DNA"/>
</dbReference>
<dbReference type="GO" id="GO:0006139">
    <property type="term" value="P:nucleobase-containing compound metabolic process"/>
    <property type="evidence" value="ECO:0007669"/>
    <property type="project" value="InterPro"/>
</dbReference>
<gene>
    <name evidence="2" type="ORF">LARI1_G009337</name>
</gene>
<name>A0A8T9B0X5_9HELO</name>
<comment type="caution">
    <text evidence="2">The sequence shown here is derived from an EMBL/GenBank/DDBJ whole genome shotgun (WGS) entry which is preliminary data.</text>
</comment>
<dbReference type="InterPro" id="IPR002562">
    <property type="entry name" value="3'-5'_exonuclease_dom"/>
</dbReference>
<dbReference type="OrthoDB" id="26838at2759"/>
<dbReference type="Pfam" id="PF01612">
    <property type="entry name" value="DNA_pol_A_exo1"/>
    <property type="match status" value="1"/>
</dbReference>
<proteinExistence type="predicted"/>
<dbReference type="PANTHER" id="PTHR43040:SF1">
    <property type="entry name" value="RIBONUCLEASE D"/>
    <property type="match status" value="1"/>
</dbReference>